<dbReference type="Pfam" id="PF01370">
    <property type="entry name" value="Epimerase"/>
    <property type="match status" value="1"/>
</dbReference>
<evidence type="ECO:0000313" key="3">
    <source>
        <dbReference type="Proteomes" id="UP000294829"/>
    </source>
</evidence>
<evidence type="ECO:0000313" key="2">
    <source>
        <dbReference type="EMBL" id="TDK66512.1"/>
    </source>
</evidence>
<dbReference type="InterPro" id="IPR051783">
    <property type="entry name" value="NAD(P)-dependent_oxidoreduct"/>
</dbReference>
<proteinExistence type="predicted"/>
<dbReference type="InterPro" id="IPR001509">
    <property type="entry name" value="Epimerase_deHydtase"/>
</dbReference>
<dbReference type="Gene3D" id="3.40.50.720">
    <property type="entry name" value="NAD(P)-binding Rossmann-like Domain"/>
    <property type="match status" value="1"/>
</dbReference>
<sequence>MTIGISGSAGFIGAVLLRTLQASGASLRLLSRHPKTTDQHTYFVADLTDASSALDGVFEGVDVFYHCAGQLSDESTMRALHVDGTLRLLDELRAHFRRNQAPLHWVQLSSVGVYGGLSNATKAVQITESSPLQPVGEYEVTKAESDQLIVQFASTEPLFSYSILRPSNVIGPTMSNGSIRALITMIEKKLFFYIGTRDAIATYVHVDDVVDALMLCGTDERARGQVFNLSNDCSFADIVNAVATHAGVKPPTLCIPELPLRALVAVLSLVIKVPLTQDRINALINKASYPTDKLDAVLGFTPRRSIPSSIPVMFDR</sequence>
<dbReference type="PANTHER" id="PTHR48079">
    <property type="entry name" value="PROTEIN YEEZ"/>
    <property type="match status" value="1"/>
</dbReference>
<feature type="domain" description="NAD-dependent epimerase/dehydratase" evidence="1">
    <location>
        <begin position="5"/>
        <end position="229"/>
    </location>
</feature>
<dbReference type="RefSeq" id="WP_133327469.1">
    <property type="nucleotide sequence ID" value="NZ_SMYL01000003.1"/>
</dbReference>
<protein>
    <submittedName>
        <fullName evidence="2">NAD(P)-dependent oxidoreductase</fullName>
    </submittedName>
</protein>
<keyword evidence="3" id="KW-1185">Reference proteome</keyword>
<name>A0A4R5W2E0_9BURK</name>
<evidence type="ECO:0000259" key="1">
    <source>
        <dbReference type="Pfam" id="PF01370"/>
    </source>
</evidence>
<dbReference type="PANTHER" id="PTHR48079:SF6">
    <property type="entry name" value="NAD(P)-BINDING DOMAIN-CONTAINING PROTEIN-RELATED"/>
    <property type="match status" value="1"/>
</dbReference>
<gene>
    <name evidence="2" type="ORF">E2I14_08585</name>
</gene>
<dbReference type="GO" id="GO:0004029">
    <property type="term" value="F:aldehyde dehydrogenase (NAD+) activity"/>
    <property type="evidence" value="ECO:0007669"/>
    <property type="project" value="TreeGrafter"/>
</dbReference>
<dbReference type="OrthoDB" id="9801056at2"/>
<dbReference type="SUPFAM" id="SSF51735">
    <property type="entry name" value="NAD(P)-binding Rossmann-fold domains"/>
    <property type="match status" value="1"/>
</dbReference>
<dbReference type="EMBL" id="SMYL01000003">
    <property type="protein sequence ID" value="TDK66512.1"/>
    <property type="molecule type" value="Genomic_DNA"/>
</dbReference>
<dbReference type="GO" id="GO:0005737">
    <property type="term" value="C:cytoplasm"/>
    <property type="evidence" value="ECO:0007669"/>
    <property type="project" value="TreeGrafter"/>
</dbReference>
<accession>A0A4R5W2E0</accession>
<dbReference type="InterPro" id="IPR036291">
    <property type="entry name" value="NAD(P)-bd_dom_sf"/>
</dbReference>
<reference evidence="2 3" key="1">
    <citation type="submission" date="2019-03" db="EMBL/GenBank/DDBJ databases">
        <title>Sapientia aquatica gen. nov., sp. nov., isolated from a crater lake.</title>
        <authorList>
            <person name="Felfoldi T."/>
            <person name="Szabo A."/>
            <person name="Toth E."/>
            <person name="Schumann P."/>
            <person name="Keki Z."/>
            <person name="Marialigeti K."/>
            <person name="Mathe I."/>
        </authorList>
    </citation>
    <scope>NUCLEOTIDE SEQUENCE [LARGE SCALE GENOMIC DNA]</scope>
    <source>
        <strain evidence="2 3">SA-152</strain>
    </source>
</reference>
<dbReference type="AlphaFoldDB" id="A0A4R5W2E0"/>
<dbReference type="Proteomes" id="UP000294829">
    <property type="component" value="Unassembled WGS sequence"/>
</dbReference>
<organism evidence="2 3">
    <name type="scientific">Sapientia aquatica</name>
    <dbReference type="NCBI Taxonomy" id="1549640"/>
    <lineage>
        <taxon>Bacteria</taxon>
        <taxon>Pseudomonadati</taxon>
        <taxon>Pseudomonadota</taxon>
        <taxon>Betaproteobacteria</taxon>
        <taxon>Burkholderiales</taxon>
        <taxon>Oxalobacteraceae</taxon>
        <taxon>Sapientia</taxon>
    </lineage>
</organism>
<comment type="caution">
    <text evidence="2">The sequence shown here is derived from an EMBL/GenBank/DDBJ whole genome shotgun (WGS) entry which is preliminary data.</text>
</comment>